<dbReference type="InterPro" id="IPR051790">
    <property type="entry name" value="Cytochrome_c-biogenesis_DsbD"/>
</dbReference>
<evidence type="ECO:0000256" key="3">
    <source>
        <dbReference type="ARBA" id="ARBA00022692"/>
    </source>
</evidence>
<evidence type="ECO:0000256" key="6">
    <source>
        <dbReference type="ARBA" id="ARBA00023136"/>
    </source>
</evidence>
<evidence type="ECO:0000256" key="7">
    <source>
        <dbReference type="SAM" id="Phobius"/>
    </source>
</evidence>
<keyword evidence="3 7" id="KW-0812">Transmembrane</keyword>
<feature type="domain" description="Cytochrome C biogenesis protein transmembrane" evidence="8">
    <location>
        <begin position="15"/>
        <end position="231"/>
    </location>
</feature>
<dbReference type="EMBL" id="JAQHXR010000004">
    <property type="protein sequence ID" value="MDA3969388.1"/>
    <property type="molecule type" value="Genomic_DNA"/>
</dbReference>
<protein>
    <submittedName>
        <fullName evidence="9">Sulfite exporter TauE/SafE family protein</fullName>
    </submittedName>
</protein>
<dbReference type="Proteomes" id="UP001210261">
    <property type="component" value="Unassembled WGS sequence"/>
</dbReference>
<dbReference type="PANTHER" id="PTHR31272:SF4">
    <property type="entry name" value="CYTOCHROME C-TYPE BIOGENESIS PROTEIN HI_1454-RELATED"/>
    <property type="match status" value="1"/>
</dbReference>
<feature type="transmembrane region" description="Helical" evidence="7">
    <location>
        <begin position="217"/>
        <end position="238"/>
    </location>
</feature>
<evidence type="ECO:0000259" key="8">
    <source>
        <dbReference type="Pfam" id="PF02683"/>
    </source>
</evidence>
<evidence type="ECO:0000256" key="5">
    <source>
        <dbReference type="ARBA" id="ARBA00022989"/>
    </source>
</evidence>
<evidence type="ECO:0000256" key="1">
    <source>
        <dbReference type="ARBA" id="ARBA00004141"/>
    </source>
</evidence>
<keyword evidence="6 7" id="KW-0472">Membrane</keyword>
<feature type="transmembrane region" description="Helical" evidence="7">
    <location>
        <begin position="12"/>
        <end position="41"/>
    </location>
</feature>
<keyword evidence="5 7" id="KW-1133">Transmembrane helix</keyword>
<dbReference type="PANTHER" id="PTHR31272">
    <property type="entry name" value="CYTOCHROME C-TYPE BIOGENESIS PROTEIN HI_1454-RELATED"/>
    <property type="match status" value="1"/>
</dbReference>
<feature type="transmembrane region" description="Helical" evidence="7">
    <location>
        <begin position="98"/>
        <end position="118"/>
    </location>
</feature>
<comment type="subcellular location">
    <subcellularLocation>
        <location evidence="1">Membrane</location>
        <topology evidence="1">Multi-pass membrane protein</topology>
    </subcellularLocation>
</comment>
<reference evidence="9 10" key="1">
    <citation type="submission" date="2023-01" db="EMBL/GenBank/DDBJ databases">
        <title>Description of Helicobacter ibis sp. nov. isolated from faecal droppings of black-faced ibis (Theristicus melanopis).</title>
        <authorList>
            <person name="Lopez-Cantillo M."/>
            <person name="Vidal-Veuthey B."/>
            <person name="Mella A."/>
            <person name="De La Haba R."/>
            <person name="Collado L."/>
        </authorList>
    </citation>
    <scope>NUCLEOTIDE SEQUENCE [LARGE SCALE GENOMIC DNA]</scope>
    <source>
        <strain evidence="9 10">A82</strain>
    </source>
</reference>
<organism evidence="9 10">
    <name type="scientific">Helicobacter ibis</name>
    <dbReference type="NCBI Taxonomy" id="2962633"/>
    <lineage>
        <taxon>Bacteria</taxon>
        <taxon>Pseudomonadati</taxon>
        <taxon>Campylobacterota</taxon>
        <taxon>Epsilonproteobacteria</taxon>
        <taxon>Campylobacterales</taxon>
        <taxon>Helicobacteraceae</taxon>
        <taxon>Helicobacter</taxon>
    </lineage>
</organism>
<feature type="transmembrane region" description="Helical" evidence="7">
    <location>
        <begin position="62"/>
        <end position="86"/>
    </location>
</feature>
<dbReference type="InterPro" id="IPR003834">
    <property type="entry name" value="Cyt_c_assmbl_TM_dom"/>
</dbReference>
<evidence type="ECO:0000313" key="10">
    <source>
        <dbReference type="Proteomes" id="UP001210261"/>
    </source>
</evidence>
<comment type="caution">
    <text evidence="9">The sequence shown here is derived from an EMBL/GenBank/DDBJ whole genome shotgun (WGS) entry which is preliminary data.</text>
</comment>
<keyword evidence="10" id="KW-1185">Reference proteome</keyword>
<accession>A0ABT4VFA1</accession>
<feature type="transmembrane region" description="Helical" evidence="7">
    <location>
        <begin position="143"/>
        <end position="174"/>
    </location>
</feature>
<comment type="similarity">
    <text evidence="2">Belongs to the DsbD family.</text>
</comment>
<evidence type="ECO:0000256" key="2">
    <source>
        <dbReference type="ARBA" id="ARBA00006143"/>
    </source>
</evidence>
<name>A0ABT4VFA1_9HELI</name>
<proteinExistence type="inferred from homology"/>
<evidence type="ECO:0000256" key="4">
    <source>
        <dbReference type="ARBA" id="ARBA00022748"/>
    </source>
</evidence>
<sequence length="250" mass="27406">MEESLVGLFGEAPILISLVAGILTFLSPCVLPLIPIYLSYVSNISINELKDSEVLSFKSRLFVLRNSIFFIFGMGIVFVLLGAVSARILSGGILLSSYVSYVAGGILIIFGLCVMNVIKIPSIQRQKTFDFTKLQKFSFAKDILTPFLLGASFSFGWTPCVGPILAGIISLASFEGERGIWLMVVYTLGFSIPFLLCSIFIGYAFNALNKIKRYFRVIEFIVGSLLIIIGILVASGGMSKISLYLVEIYK</sequence>
<gene>
    <name evidence="9" type="ORF">PF021_06865</name>
</gene>
<dbReference type="Pfam" id="PF02683">
    <property type="entry name" value="DsbD_TM"/>
    <property type="match status" value="1"/>
</dbReference>
<dbReference type="RefSeq" id="WP_271021744.1">
    <property type="nucleotide sequence ID" value="NZ_JAQHXR010000004.1"/>
</dbReference>
<keyword evidence="4" id="KW-0201">Cytochrome c-type biogenesis</keyword>
<feature type="transmembrane region" description="Helical" evidence="7">
    <location>
        <begin position="180"/>
        <end position="205"/>
    </location>
</feature>
<evidence type="ECO:0000313" key="9">
    <source>
        <dbReference type="EMBL" id="MDA3969388.1"/>
    </source>
</evidence>